<dbReference type="EMBL" id="CDMY01000341">
    <property type="protein sequence ID" value="CEM03457.1"/>
    <property type="molecule type" value="Genomic_DNA"/>
</dbReference>
<evidence type="ECO:0000256" key="1">
    <source>
        <dbReference type="ARBA" id="ARBA00004123"/>
    </source>
</evidence>
<dbReference type="InParanoid" id="A0A0G4EWU4"/>
<evidence type="ECO:0000256" key="3">
    <source>
        <dbReference type="ARBA" id="ARBA00023242"/>
    </source>
</evidence>
<feature type="region of interest" description="Disordered" evidence="4">
    <location>
        <begin position="427"/>
        <end position="475"/>
    </location>
</feature>
<evidence type="ECO:0000313" key="9">
    <source>
        <dbReference type="Proteomes" id="UP000041254"/>
    </source>
</evidence>
<dbReference type="InterPro" id="IPR055079">
    <property type="entry name" value="POP1_C"/>
</dbReference>
<comment type="subcellular location">
    <subcellularLocation>
        <location evidence="1">Nucleus</location>
    </subcellularLocation>
</comment>
<dbReference type="Pfam" id="PF08170">
    <property type="entry name" value="POPLD"/>
    <property type="match status" value="1"/>
</dbReference>
<keyword evidence="2" id="KW-0819">tRNA processing</keyword>
<feature type="region of interest" description="Disordered" evidence="4">
    <location>
        <begin position="596"/>
        <end position="622"/>
    </location>
</feature>
<evidence type="ECO:0000259" key="5">
    <source>
        <dbReference type="Pfam" id="PF06978"/>
    </source>
</evidence>
<feature type="compositionally biased region" description="Low complexity" evidence="4">
    <location>
        <begin position="597"/>
        <end position="608"/>
    </location>
</feature>
<protein>
    <recommendedName>
        <fullName evidence="10">Pop1 N-terminal domain-containing protein</fullName>
    </recommendedName>
</protein>
<dbReference type="VEuPathDB" id="CryptoDB:Vbra_13922"/>
<dbReference type="PhylomeDB" id="A0A0G4EWU4"/>
<evidence type="ECO:0000313" key="8">
    <source>
        <dbReference type="EMBL" id="CEM03457.1"/>
    </source>
</evidence>
<dbReference type="Pfam" id="PF06978">
    <property type="entry name" value="POP1_N"/>
    <property type="match status" value="2"/>
</dbReference>
<evidence type="ECO:0000259" key="6">
    <source>
        <dbReference type="Pfam" id="PF08170"/>
    </source>
</evidence>
<feature type="domain" description="Pop1 N-terminal" evidence="5">
    <location>
        <begin position="28"/>
        <end position="104"/>
    </location>
</feature>
<dbReference type="GO" id="GO:0000172">
    <property type="term" value="C:ribonuclease MRP complex"/>
    <property type="evidence" value="ECO:0007669"/>
    <property type="project" value="InterPro"/>
</dbReference>
<feature type="compositionally biased region" description="Basic and acidic residues" evidence="4">
    <location>
        <begin position="462"/>
        <end position="472"/>
    </location>
</feature>
<keyword evidence="3" id="KW-0539">Nucleus</keyword>
<dbReference type="InterPro" id="IPR009723">
    <property type="entry name" value="Pop1_N"/>
</dbReference>
<evidence type="ECO:0000256" key="4">
    <source>
        <dbReference type="SAM" id="MobiDB-lite"/>
    </source>
</evidence>
<feature type="compositionally biased region" description="Low complexity" evidence="4">
    <location>
        <begin position="427"/>
        <end position="442"/>
    </location>
</feature>
<dbReference type="InterPro" id="IPR039182">
    <property type="entry name" value="Pop1"/>
</dbReference>
<accession>A0A0G4EWU4</accession>
<feature type="domain" description="Pop1 N-terminal" evidence="5">
    <location>
        <begin position="109"/>
        <end position="174"/>
    </location>
</feature>
<evidence type="ECO:0000259" key="7">
    <source>
        <dbReference type="Pfam" id="PF22770"/>
    </source>
</evidence>
<keyword evidence="9" id="KW-1185">Reference proteome</keyword>
<sequence length="899" mass="100209">MSAAAMSDHESDGGRPAVLPQYLNLGEFVRARFSEMKTFATNLAESRSTKRAFQLLPKDQRRRAMSHNPYRIPKRHRTIVLRDMARTPPKESRRVRKDRRRPRHLLEIYAARSAKKRWLETHIWHAKRMHMEERWGYALASHPVERCQRAVYRAAHRRCVIHDRSYMQVVEVRGSPERIRQLFQCCQADLRIIFNAHFLPGHHRGTIHLYTHDTRTLIAPVSFLWEVQQHDDDAAAARRVWLWVHPSAAKTLMAALEGAVGAMDGQGESGGLSVGLVDGMVCYELTGAQSMQILARAITPTKKWLTSPSGGIWKELLRSCRQHVLPPSGAVLGLEIQIPPVLGPFPPGRRLRDLPVDNDPPNVVTPPWLLQWPKEVAQSRLWDADARERSRLSKPKRFTTRSRKRKTNIKALLERIEAKQAALASLLEEPSAPSQPTAAAAPSRPPKPPAGPQASARPSGVTEDHPMAEGTDKGTVSAGVPALLVCRSKDDGGGFGGYDLILPTGCGAPRLWTLMARAKARPIGHRDRHKLHDIGVADFPWDFPETEAGKLLEAELARESMVRWGRRPASKRVNYPLIGIPYPFCPHWTNACTNAMQQQQPQQQQPQQSKGAVAERQKDEKRGGFSAIRTLSEILAFSKVTRKRLANDAATPPSDADLLEWGSVLLPVKVMVHRRGIADRLSHLFHMTPDDVRAFIKGERIDESSPLCPPAVASHLSSWIDLPKPSRPPRRPPPSPAPLGHPIGSSVPRVPRHEPPTFLEGMHPAFRHRKSKMRDKLKRREEAKKGGAGDNEADVSGEGEEDVCGGFESSVPCRSVIGFVTTGGQSLKLGIGCGTGCVSAAFFLRAASEQMQVIHQELGGRKSPRAELRSICVLVWLRQTSSRYYRPAWVTPSANVMPF</sequence>
<dbReference type="Proteomes" id="UP000041254">
    <property type="component" value="Unassembled WGS sequence"/>
</dbReference>
<dbReference type="Pfam" id="PF22770">
    <property type="entry name" value="POP1_C"/>
    <property type="match status" value="1"/>
</dbReference>
<dbReference type="GO" id="GO:0005655">
    <property type="term" value="C:nucleolar ribonuclease P complex"/>
    <property type="evidence" value="ECO:0007669"/>
    <property type="project" value="InterPro"/>
</dbReference>
<dbReference type="InterPro" id="IPR012590">
    <property type="entry name" value="POPLD_dom"/>
</dbReference>
<reference evidence="8 9" key="1">
    <citation type="submission" date="2014-11" db="EMBL/GenBank/DDBJ databases">
        <authorList>
            <person name="Zhu J."/>
            <person name="Qi W."/>
            <person name="Song R."/>
        </authorList>
    </citation>
    <scope>NUCLEOTIDE SEQUENCE [LARGE SCALE GENOMIC DNA]</scope>
</reference>
<dbReference type="STRING" id="1169540.A0A0G4EWU4"/>
<feature type="compositionally biased region" description="Basic residues" evidence="4">
    <location>
        <begin position="765"/>
        <end position="777"/>
    </location>
</feature>
<dbReference type="OMA" id="PILLICH"/>
<feature type="compositionally biased region" description="Basic and acidic residues" evidence="4">
    <location>
        <begin position="778"/>
        <end position="787"/>
    </location>
</feature>
<dbReference type="PANTHER" id="PTHR22731">
    <property type="entry name" value="RIBONUCLEASES P/MRP PROTEIN SUBUNIT POP1"/>
    <property type="match status" value="1"/>
</dbReference>
<feature type="domain" description="POP1 C-terminal" evidence="7">
    <location>
        <begin position="665"/>
        <end position="891"/>
    </location>
</feature>
<dbReference type="OrthoDB" id="442863at2759"/>
<dbReference type="GO" id="GO:0001682">
    <property type="term" value="P:tRNA 5'-leader removal"/>
    <property type="evidence" value="ECO:0007669"/>
    <property type="project" value="InterPro"/>
</dbReference>
<dbReference type="AlphaFoldDB" id="A0A0G4EWU4"/>
<name>A0A0G4EWU4_VITBC</name>
<feature type="domain" description="POPLD" evidence="6">
    <location>
        <begin position="497"/>
        <end position="588"/>
    </location>
</feature>
<organism evidence="8 9">
    <name type="scientific">Vitrella brassicaformis (strain CCMP3155)</name>
    <dbReference type="NCBI Taxonomy" id="1169540"/>
    <lineage>
        <taxon>Eukaryota</taxon>
        <taxon>Sar</taxon>
        <taxon>Alveolata</taxon>
        <taxon>Colpodellida</taxon>
        <taxon>Vitrellaceae</taxon>
        <taxon>Vitrella</taxon>
    </lineage>
</organism>
<feature type="compositionally biased region" description="Acidic residues" evidence="4">
    <location>
        <begin position="791"/>
        <end position="801"/>
    </location>
</feature>
<dbReference type="PANTHER" id="PTHR22731:SF3">
    <property type="entry name" value="RIBONUCLEASES P_MRP PROTEIN SUBUNIT POP1"/>
    <property type="match status" value="1"/>
</dbReference>
<evidence type="ECO:0000256" key="2">
    <source>
        <dbReference type="ARBA" id="ARBA00022694"/>
    </source>
</evidence>
<gene>
    <name evidence="8" type="ORF">Vbra_13922</name>
</gene>
<evidence type="ECO:0008006" key="10">
    <source>
        <dbReference type="Google" id="ProtNLM"/>
    </source>
</evidence>
<feature type="region of interest" description="Disordered" evidence="4">
    <location>
        <begin position="719"/>
        <end position="801"/>
    </location>
</feature>
<proteinExistence type="predicted"/>
<feature type="compositionally biased region" description="Basic and acidic residues" evidence="4">
    <location>
        <begin position="613"/>
        <end position="622"/>
    </location>
</feature>